<evidence type="ECO:0000313" key="2">
    <source>
        <dbReference type="EMBL" id="KAH7037547.1"/>
    </source>
</evidence>
<dbReference type="Pfam" id="PF00651">
    <property type="entry name" value="BTB"/>
    <property type="match status" value="1"/>
</dbReference>
<dbReference type="RefSeq" id="XP_046016668.1">
    <property type="nucleotide sequence ID" value="XM_046160830.1"/>
</dbReference>
<dbReference type="SMART" id="SM00225">
    <property type="entry name" value="BTB"/>
    <property type="match status" value="1"/>
</dbReference>
<comment type="caution">
    <text evidence="2">The sequence shown here is derived from an EMBL/GenBank/DDBJ whole genome shotgun (WGS) entry which is preliminary data.</text>
</comment>
<dbReference type="InterPro" id="IPR011333">
    <property type="entry name" value="SKP1/BTB/POZ_sf"/>
</dbReference>
<accession>A0A9P8YER8</accession>
<dbReference type="PROSITE" id="PS50097">
    <property type="entry name" value="BTB"/>
    <property type="match status" value="1"/>
</dbReference>
<dbReference type="SUPFAM" id="SSF54695">
    <property type="entry name" value="POZ domain"/>
    <property type="match status" value="1"/>
</dbReference>
<dbReference type="PANTHER" id="PTHR47843:SF5">
    <property type="entry name" value="BTB_POZ DOMAIN PROTEIN"/>
    <property type="match status" value="1"/>
</dbReference>
<dbReference type="InterPro" id="IPR000210">
    <property type="entry name" value="BTB/POZ_dom"/>
</dbReference>
<feature type="domain" description="BTB" evidence="1">
    <location>
        <begin position="17"/>
        <end position="80"/>
    </location>
</feature>
<evidence type="ECO:0000313" key="3">
    <source>
        <dbReference type="Proteomes" id="UP000756346"/>
    </source>
</evidence>
<evidence type="ECO:0000259" key="1">
    <source>
        <dbReference type="PROSITE" id="PS50097"/>
    </source>
</evidence>
<gene>
    <name evidence="2" type="ORF">B0I36DRAFT_380724</name>
</gene>
<organism evidence="2 3">
    <name type="scientific">Microdochium trichocladiopsis</name>
    <dbReference type="NCBI Taxonomy" id="1682393"/>
    <lineage>
        <taxon>Eukaryota</taxon>
        <taxon>Fungi</taxon>
        <taxon>Dikarya</taxon>
        <taxon>Ascomycota</taxon>
        <taxon>Pezizomycotina</taxon>
        <taxon>Sordariomycetes</taxon>
        <taxon>Xylariomycetidae</taxon>
        <taxon>Xylariales</taxon>
        <taxon>Microdochiaceae</taxon>
        <taxon>Microdochium</taxon>
    </lineage>
</organism>
<name>A0A9P8YER8_9PEZI</name>
<dbReference type="GeneID" id="70190376"/>
<dbReference type="OrthoDB" id="1022638at2759"/>
<dbReference type="AlphaFoldDB" id="A0A9P8YER8"/>
<dbReference type="PANTHER" id="PTHR47843">
    <property type="entry name" value="BTB DOMAIN-CONTAINING PROTEIN-RELATED"/>
    <property type="match status" value="1"/>
</dbReference>
<proteinExistence type="predicted"/>
<dbReference type="CDD" id="cd18186">
    <property type="entry name" value="BTB_POZ_ZBTB_KLHL-like"/>
    <property type="match status" value="1"/>
</dbReference>
<keyword evidence="3" id="KW-1185">Reference proteome</keyword>
<sequence length="218" mass="24807">MADCAWLHGALASGKHSDCVVTCGVDEYRLHKVVLCSQSSFFDRAFSEKETGRVELREDCPQTINAMIEFLYTGDYASVPYPNRKLQGDYAVDVFGFSLEENDIVGPYEDRIDSVPELLHHTRVYALGVFYDIDPLCVTAASKFREACRNQHSRDDFPPAAYEAYTTTEEAHRGIRDIAVDIILEYRSLLDKPELQTVMRETELGFDIVMAARRENFL</sequence>
<protein>
    <recommendedName>
        <fullName evidence="1">BTB domain-containing protein</fullName>
    </recommendedName>
</protein>
<dbReference type="EMBL" id="JAGTJQ010000002">
    <property type="protein sequence ID" value="KAH7037547.1"/>
    <property type="molecule type" value="Genomic_DNA"/>
</dbReference>
<reference evidence="2" key="1">
    <citation type="journal article" date="2021" name="Nat. Commun.">
        <title>Genetic determinants of endophytism in the Arabidopsis root mycobiome.</title>
        <authorList>
            <person name="Mesny F."/>
            <person name="Miyauchi S."/>
            <person name="Thiergart T."/>
            <person name="Pickel B."/>
            <person name="Atanasova L."/>
            <person name="Karlsson M."/>
            <person name="Huettel B."/>
            <person name="Barry K.W."/>
            <person name="Haridas S."/>
            <person name="Chen C."/>
            <person name="Bauer D."/>
            <person name="Andreopoulos W."/>
            <person name="Pangilinan J."/>
            <person name="LaButti K."/>
            <person name="Riley R."/>
            <person name="Lipzen A."/>
            <person name="Clum A."/>
            <person name="Drula E."/>
            <person name="Henrissat B."/>
            <person name="Kohler A."/>
            <person name="Grigoriev I.V."/>
            <person name="Martin F.M."/>
            <person name="Hacquard S."/>
        </authorList>
    </citation>
    <scope>NUCLEOTIDE SEQUENCE</scope>
    <source>
        <strain evidence="2">MPI-CAGE-CH-0230</strain>
    </source>
</reference>
<dbReference type="Gene3D" id="3.30.710.10">
    <property type="entry name" value="Potassium Channel Kv1.1, Chain A"/>
    <property type="match status" value="1"/>
</dbReference>
<dbReference type="Proteomes" id="UP000756346">
    <property type="component" value="Unassembled WGS sequence"/>
</dbReference>